<dbReference type="EMBL" id="CBTK010000060">
    <property type="protein sequence ID" value="CDH44149.1"/>
    <property type="molecule type" value="Genomic_DNA"/>
</dbReference>
<evidence type="ECO:0000313" key="1">
    <source>
        <dbReference type="EMBL" id="CDH44149.1"/>
    </source>
</evidence>
<proteinExistence type="predicted"/>
<protein>
    <submittedName>
        <fullName evidence="1">Uncharacterized protein</fullName>
    </submittedName>
</protein>
<dbReference type="Proteomes" id="UP000019184">
    <property type="component" value="Unassembled WGS sequence"/>
</dbReference>
<accession>A0A7U7G9F5</accession>
<name>A0A7U7G9F5_9GAMM</name>
<sequence>MGAAGHQIVASAFRGGLGQHRRFDVQKAVLFQELAQGADHPGAQPQPFLHYRSAQIQIAVAQPHFLGGVVIVQLERQRLGTVEDFDLAGQHFHRAGGKIEILGAFGATAHPPDHPQHKFITDPLRIGESVRHVGIDHDLHQTLTVAQVDENNATMIAAAMRPTTEGDSLIQQALGDLAAIMTAHGFWFPSGKTRMKEWQSRMRPTVKGGNSTNSDP</sequence>
<evidence type="ECO:0000313" key="2">
    <source>
        <dbReference type="Proteomes" id="UP000019184"/>
    </source>
</evidence>
<dbReference type="AlphaFoldDB" id="A0A7U7G9F5"/>
<reference evidence="1 2" key="1">
    <citation type="journal article" date="2014" name="ISME J.">
        <title>Candidatus Competibacter-lineage genomes retrieved from metagenomes reveal functional metabolic diversity.</title>
        <authorList>
            <person name="McIlroy S.J."/>
            <person name="Albertsen M."/>
            <person name="Andresen E.K."/>
            <person name="Saunders A.M."/>
            <person name="Kristiansen R."/>
            <person name="Stokholm-Bjerregaard M."/>
            <person name="Nielsen K.L."/>
            <person name="Nielsen P.H."/>
        </authorList>
    </citation>
    <scope>NUCLEOTIDE SEQUENCE [LARGE SCALE GENOMIC DNA]</scope>
    <source>
        <strain evidence="1 2">Run_B_J11</strain>
    </source>
</reference>
<comment type="caution">
    <text evidence="1">The sequence shown here is derived from an EMBL/GenBank/DDBJ whole genome shotgun (WGS) entry which is preliminary data.</text>
</comment>
<organism evidence="1 2">
    <name type="scientific">Candidatus Contendobacter odensis Run_B_J11</name>
    <dbReference type="NCBI Taxonomy" id="1400861"/>
    <lineage>
        <taxon>Bacteria</taxon>
        <taxon>Pseudomonadati</taxon>
        <taxon>Pseudomonadota</taxon>
        <taxon>Gammaproteobacteria</taxon>
        <taxon>Candidatus Competibacteraceae</taxon>
        <taxon>Candidatus Contendibacter</taxon>
    </lineage>
</organism>
<keyword evidence="2" id="KW-1185">Reference proteome</keyword>
<gene>
    <name evidence="1" type="ORF">BN874_1520017</name>
</gene>